<reference evidence="1" key="3">
    <citation type="submission" date="2025-08" db="UniProtKB">
        <authorList>
            <consortium name="Ensembl"/>
        </authorList>
    </citation>
    <scope>IDENTIFICATION</scope>
    <source>
        <strain evidence="1">C57BL/6J</strain>
    </source>
</reference>
<dbReference type="ExpressionAtlas" id="A0A1Y7VML5">
    <property type="expression patterns" value="baseline and differential"/>
</dbReference>
<dbReference type="MGI" id="MGI:2385865">
    <property type="gene designation" value="Ice1"/>
</dbReference>
<accession>A0A1Y7VML5</accession>
<gene>
    <name evidence="1 2" type="primary">Ice1</name>
</gene>
<proteinExistence type="evidence at protein level"/>
<evidence type="ECO:0007829" key="4">
    <source>
        <dbReference type="ProteomicsDB" id="A0A1Y7VML5"/>
    </source>
</evidence>
<dbReference type="PANTHER" id="PTHR11852">
    <property type="entry name" value="PLATELET-ACTIVATING FACTOR ACETYLHYDROLASE"/>
    <property type="match status" value="1"/>
</dbReference>
<dbReference type="VEuPathDB" id="HostDB:ENSMUSG00000034525"/>
<dbReference type="PANTHER" id="PTHR11852:SF4">
    <property type="entry name" value="LITTLE ELONGATION COMPLEX SUBUNIT 1"/>
    <property type="match status" value="1"/>
</dbReference>
<dbReference type="Bgee" id="ENSMUSG00000034525">
    <property type="expression patterns" value="Expressed in animal zygote and 255 other cell types or tissues"/>
</dbReference>
<keyword evidence="4" id="KW-1267">Proteomics identification</keyword>
<evidence type="ECO:0000313" key="3">
    <source>
        <dbReference type="Proteomes" id="UP000000589"/>
    </source>
</evidence>
<protein>
    <submittedName>
        <fullName evidence="1">Interactor of little elongation complex ELL subunit 1</fullName>
    </submittedName>
</protein>
<keyword evidence="3" id="KW-1185">Reference proteome</keyword>
<dbReference type="ProteomicsDB" id="312691"/>
<dbReference type="Proteomes" id="UP000000589">
    <property type="component" value="Chromosome 13"/>
</dbReference>
<reference evidence="1 3" key="1">
    <citation type="journal article" date="2009" name="PLoS Biol.">
        <title>Lineage-specific biology revealed by a finished genome assembly of the mouse.</title>
        <authorList>
            <consortium name="Mouse Genome Sequencing Consortium"/>
            <person name="Church D.M."/>
            <person name="Goodstadt L."/>
            <person name="Hillier L.W."/>
            <person name="Zody M.C."/>
            <person name="Goldstein S."/>
            <person name="She X."/>
            <person name="Bult C.J."/>
            <person name="Agarwala R."/>
            <person name="Cherry J.L."/>
            <person name="DiCuccio M."/>
            <person name="Hlavina W."/>
            <person name="Kapustin Y."/>
            <person name="Meric P."/>
            <person name="Maglott D."/>
            <person name="Birtle Z."/>
            <person name="Marques A.C."/>
            <person name="Graves T."/>
            <person name="Zhou S."/>
            <person name="Teague B."/>
            <person name="Potamousis K."/>
            <person name="Churas C."/>
            <person name="Place M."/>
            <person name="Herschleb J."/>
            <person name="Runnheim R."/>
            <person name="Forrest D."/>
            <person name="Amos-Landgraf J."/>
            <person name="Schwartz D.C."/>
            <person name="Cheng Z."/>
            <person name="Lindblad-Toh K."/>
            <person name="Eichler E.E."/>
            <person name="Ponting C.P."/>
        </authorList>
    </citation>
    <scope>NUCLEOTIDE SEQUENCE [LARGE SCALE GENOMIC DNA]</scope>
    <source>
        <strain evidence="1 3">C57BL/6J</strain>
    </source>
</reference>
<reference evidence="1" key="4">
    <citation type="submission" date="2025-09" db="UniProtKB">
        <authorList>
            <consortium name="Ensembl"/>
        </authorList>
    </citation>
    <scope>IDENTIFICATION</scope>
    <source>
        <strain evidence="1">C57BL/6J</strain>
    </source>
</reference>
<sequence length="79" mass="8565">MMPGETHPAAPGPADLARCQGCASLQQNLNEYVEALIALKQKIINTDNLLTEYQKKCDDILSLLVPVDGGPDLCVITQR</sequence>
<organism evidence="1 3">
    <name type="scientific">Mus musculus</name>
    <name type="common">Mouse</name>
    <dbReference type="NCBI Taxonomy" id="10090"/>
    <lineage>
        <taxon>Eukaryota</taxon>
        <taxon>Metazoa</taxon>
        <taxon>Chordata</taxon>
        <taxon>Craniata</taxon>
        <taxon>Vertebrata</taxon>
        <taxon>Euteleostomi</taxon>
        <taxon>Mammalia</taxon>
        <taxon>Eutheria</taxon>
        <taxon>Euarchontoglires</taxon>
        <taxon>Glires</taxon>
        <taxon>Rodentia</taxon>
        <taxon>Myomorpha</taxon>
        <taxon>Muroidea</taxon>
        <taxon>Muridae</taxon>
        <taxon>Murinae</taxon>
        <taxon>Mus</taxon>
        <taxon>Mus</taxon>
    </lineage>
</organism>
<dbReference type="AlphaFoldDB" id="A0A1Y7VML5"/>
<dbReference type="Ensembl" id="ENSMUST00000222568.2">
    <property type="protein sequence ID" value="ENSMUSP00000152787.2"/>
    <property type="gene ID" value="ENSMUSG00000034525.8"/>
</dbReference>
<dbReference type="Antibodypedia" id="64954">
    <property type="antibodies" value="41 antibodies from 9 providers"/>
</dbReference>
<name>A0A1Y7VML5_MOUSE</name>
<evidence type="ECO:0000313" key="1">
    <source>
        <dbReference type="Ensembl" id="ENSMUSP00000152787.2"/>
    </source>
</evidence>
<dbReference type="GeneTree" id="ENSGT00950000183199"/>
<evidence type="ECO:0000313" key="2">
    <source>
        <dbReference type="MGI" id="MGI:2385865"/>
    </source>
</evidence>
<reference evidence="1 3" key="2">
    <citation type="journal article" date="2011" name="PLoS Biol.">
        <title>Modernizing reference genome assemblies.</title>
        <authorList>
            <person name="Church D.M."/>
            <person name="Schneider V.A."/>
            <person name="Graves T."/>
            <person name="Auger K."/>
            <person name="Cunningham F."/>
            <person name="Bouk N."/>
            <person name="Chen H.C."/>
            <person name="Agarwala R."/>
            <person name="McLaren W.M."/>
            <person name="Ritchie G.R."/>
            <person name="Albracht D."/>
            <person name="Kremitzki M."/>
            <person name="Rock S."/>
            <person name="Kotkiewicz H."/>
            <person name="Kremitzki C."/>
            <person name="Wollam A."/>
            <person name="Trani L."/>
            <person name="Fulton L."/>
            <person name="Fulton R."/>
            <person name="Matthews L."/>
            <person name="Whitehead S."/>
            <person name="Chow W."/>
            <person name="Torrance J."/>
            <person name="Dunn M."/>
            <person name="Harden G."/>
            <person name="Threadgold G."/>
            <person name="Wood J."/>
            <person name="Collins J."/>
            <person name="Heath P."/>
            <person name="Griffiths G."/>
            <person name="Pelan S."/>
            <person name="Grafham D."/>
            <person name="Eichler E.E."/>
            <person name="Weinstock G."/>
            <person name="Mardis E.R."/>
            <person name="Wilson R.K."/>
            <person name="Howe K."/>
            <person name="Flicek P."/>
            <person name="Hubbard T."/>
        </authorList>
    </citation>
    <scope>NUCLEOTIDE SEQUENCE [LARGE SCALE GENOMIC DNA]</scope>
    <source>
        <strain evidence="1 3">C57BL/6J</strain>
    </source>
</reference>
<dbReference type="AGR" id="MGI:2385865"/>